<feature type="region of interest" description="Disordered" evidence="3">
    <location>
        <begin position="1"/>
        <end position="44"/>
    </location>
</feature>
<gene>
    <name evidence="5" type="ORF">BT62DRAFT_971168</name>
</gene>
<evidence type="ECO:0000313" key="5">
    <source>
        <dbReference type="EMBL" id="KAG7444466.1"/>
    </source>
</evidence>
<dbReference type="InterPro" id="IPR023780">
    <property type="entry name" value="Chromo_domain"/>
</dbReference>
<dbReference type="AlphaFoldDB" id="A0A9P7VNI5"/>
<feature type="compositionally biased region" description="Low complexity" evidence="3">
    <location>
        <begin position="1"/>
        <end position="12"/>
    </location>
</feature>
<dbReference type="PANTHER" id="PTHR22812">
    <property type="entry name" value="CHROMOBOX PROTEIN"/>
    <property type="match status" value="1"/>
</dbReference>
<dbReference type="InterPro" id="IPR016197">
    <property type="entry name" value="Chromo-like_dom_sf"/>
</dbReference>
<organism evidence="5 6">
    <name type="scientific">Guyanagaster necrorhizus</name>
    <dbReference type="NCBI Taxonomy" id="856835"/>
    <lineage>
        <taxon>Eukaryota</taxon>
        <taxon>Fungi</taxon>
        <taxon>Dikarya</taxon>
        <taxon>Basidiomycota</taxon>
        <taxon>Agaricomycotina</taxon>
        <taxon>Agaricomycetes</taxon>
        <taxon>Agaricomycetidae</taxon>
        <taxon>Agaricales</taxon>
        <taxon>Marasmiineae</taxon>
        <taxon>Physalacriaceae</taxon>
        <taxon>Guyanagaster</taxon>
    </lineage>
</organism>
<dbReference type="Gene3D" id="2.40.50.40">
    <property type="match status" value="2"/>
</dbReference>
<feature type="compositionally biased region" description="Acidic residues" evidence="3">
    <location>
        <begin position="29"/>
        <end position="44"/>
    </location>
</feature>
<dbReference type="GeneID" id="66111306"/>
<feature type="compositionally biased region" description="Basic residues" evidence="3">
    <location>
        <begin position="149"/>
        <end position="158"/>
    </location>
</feature>
<evidence type="ECO:0000313" key="6">
    <source>
        <dbReference type="Proteomes" id="UP000812287"/>
    </source>
</evidence>
<keyword evidence="6" id="KW-1185">Reference proteome</keyword>
<dbReference type="GO" id="GO:0005634">
    <property type="term" value="C:nucleus"/>
    <property type="evidence" value="ECO:0007669"/>
    <property type="project" value="UniProtKB-SubCell"/>
</dbReference>
<dbReference type="GO" id="GO:0006338">
    <property type="term" value="P:chromatin remodeling"/>
    <property type="evidence" value="ECO:0007669"/>
    <property type="project" value="UniProtKB-ARBA"/>
</dbReference>
<dbReference type="SMART" id="SM00298">
    <property type="entry name" value="CHROMO"/>
    <property type="match status" value="1"/>
</dbReference>
<evidence type="ECO:0000256" key="3">
    <source>
        <dbReference type="SAM" id="MobiDB-lite"/>
    </source>
</evidence>
<protein>
    <recommendedName>
        <fullName evidence="4">Chromo domain-containing protein</fullName>
    </recommendedName>
</protein>
<evidence type="ECO:0000256" key="1">
    <source>
        <dbReference type="ARBA" id="ARBA00004123"/>
    </source>
</evidence>
<dbReference type="Proteomes" id="UP000812287">
    <property type="component" value="Unassembled WGS sequence"/>
</dbReference>
<evidence type="ECO:0000259" key="4">
    <source>
        <dbReference type="PROSITE" id="PS50013"/>
    </source>
</evidence>
<reference evidence="5" key="1">
    <citation type="submission" date="2020-11" db="EMBL/GenBank/DDBJ databases">
        <title>Adaptations for nitrogen fixation in a non-lichenized fungal sporocarp promotes dispersal by wood-feeding termites.</title>
        <authorList>
            <consortium name="DOE Joint Genome Institute"/>
            <person name="Koch R.A."/>
            <person name="Yoon G."/>
            <person name="Arayal U."/>
            <person name="Lail K."/>
            <person name="Amirebrahimi M."/>
            <person name="Labutti K."/>
            <person name="Lipzen A."/>
            <person name="Riley R."/>
            <person name="Barry K."/>
            <person name="Henrissat B."/>
            <person name="Grigoriev I.V."/>
            <person name="Herr J.R."/>
            <person name="Aime M.C."/>
        </authorList>
    </citation>
    <scope>NUCLEOTIDE SEQUENCE</scope>
    <source>
        <strain evidence="5">MCA 3950</strain>
    </source>
</reference>
<dbReference type="InterPro" id="IPR008251">
    <property type="entry name" value="Chromo_shadow_dom"/>
</dbReference>
<dbReference type="Pfam" id="PF01393">
    <property type="entry name" value="Chromo_shadow"/>
    <property type="match status" value="1"/>
</dbReference>
<dbReference type="EMBL" id="MU250540">
    <property type="protein sequence ID" value="KAG7444466.1"/>
    <property type="molecule type" value="Genomic_DNA"/>
</dbReference>
<dbReference type="OrthoDB" id="433924at2759"/>
<evidence type="ECO:0000256" key="2">
    <source>
        <dbReference type="ARBA" id="ARBA00023242"/>
    </source>
</evidence>
<dbReference type="InterPro" id="IPR000953">
    <property type="entry name" value="Chromo/chromo_shadow_dom"/>
</dbReference>
<feature type="region of interest" description="Disordered" evidence="3">
    <location>
        <begin position="95"/>
        <end position="183"/>
    </location>
</feature>
<proteinExistence type="predicted"/>
<dbReference type="SUPFAM" id="SSF54160">
    <property type="entry name" value="Chromo domain-like"/>
    <property type="match status" value="2"/>
</dbReference>
<accession>A0A9P7VNI5</accession>
<dbReference type="InterPro" id="IPR051219">
    <property type="entry name" value="Heterochromatin_chromo-domain"/>
</dbReference>
<dbReference type="PROSITE" id="PS50013">
    <property type="entry name" value="CHROMO_2"/>
    <property type="match status" value="1"/>
</dbReference>
<dbReference type="RefSeq" id="XP_043037966.1">
    <property type="nucleotide sequence ID" value="XM_043189009.1"/>
</dbReference>
<comment type="subcellular location">
    <subcellularLocation>
        <location evidence="1">Nucleus</location>
    </subcellularLocation>
</comment>
<dbReference type="SMART" id="SM00300">
    <property type="entry name" value="ChSh"/>
    <property type="match status" value="1"/>
</dbReference>
<keyword evidence="2" id="KW-0539">Nucleus</keyword>
<feature type="domain" description="Chromo" evidence="4">
    <location>
        <begin position="43"/>
        <end position="105"/>
    </location>
</feature>
<dbReference type="Pfam" id="PF00385">
    <property type="entry name" value="Chromo"/>
    <property type="match status" value="1"/>
</dbReference>
<name>A0A9P7VNI5_9AGAR</name>
<comment type="caution">
    <text evidence="5">The sequence shown here is derived from an EMBL/GenBank/DDBJ whole genome shotgun (WGS) entry which is preliminary data.</text>
</comment>
<sequence>MAARAASASASDSQDDGHAASSKKRKDEPEEEDEGEDEEEEEYEIEKIVQAKRGVFPDGRMGYLVKWRGYADEHNSWVDETDAANAQDLIDAFWKKNEKKSASSKTSGRKPRNATEGLEEESASAPPKKRGRKSQSERDAIDEDDNARTAKKSRKSGTTKKQSQAPPDSEDIIMEDGSPIGDMSQYESLDSWEHLIGTVTTVEQDQADKLLWVYFSLRSNGDRVRAQSTVCREKFPQKLLDFYEQHLKWTEAEADVN</sequence>